<sequence length="514" mass="53939">MSGSVRRLVRLGVALALALVAGGCGGGSSPSALVGVPVDTTLGTVPTTSAEAVAPTTPSADEAVEASTTTTGTPVEASTTTTGPPVEASTTTVEVSVEATTTTTTEEPPETTTTAAPIVLTDSFRGVTSTTIRIGFTSIDFEKFNETYGFNLTYANYQGAVDTYVTHINATGGVLGRMVEVVHGTFLPVGATTAEAVCVEMAEDHQVFAVLNGFAGPGAEGVNECFGGLYDTILVGGKPTPEQLERVTATWISDDISLGRRGRAFVNLLRETGRLADLGTFMLYGANGDYEPTIADTRAALEEAGVTVAVAVYNPNTGDEVATIAHMEVLLERARVEDVSTVFFIGEAAYAQEVLFDLGDEFVVLILNGDSTNRWKTDPPQGIDGAGTLLTNRSFLSSTDPAMADCLDIIEAGLGLEVRSVELLEEGEPNYWSATQSSCRLFELFRQIATAAGPDLTNESFAAAVDDLGSFSISGQPYNSLGPGKYDARDTLSLAEWDHEIGFWRAISDPTDVG</sequence>
<dbReference type="SUPFAM" id="SSF53822">
    <property type="entry name" value="Periplasmic binding protein-like I"/>
    <property type="match status" value="1"/>
</dbReference>
<reference evidence="2" key="1">
    <citation type="submission" date="2018-05" db="EMBL/GenBank/DDBJ databases">
        <authorList>
            <person name="Lanie J.A."/>
            <person name="Ng W.-L."/>
            <person name="Kazmierczak K.M."/>
            <person name="Andrzejewski T.M."/>
            <person name="Davidsen T.M."/>
            <person name="Wayne K.J."/>
            <person name="Tettelin H."/>
            <person name="Glass J.I."/>
            <person name="Rusch D."/>
            <person name="Podicherti R."/>
            <person name="Tsui H.-C.T."/>
            <person name="Winkler M.E."/>
        </authorList>
    </citation>
    <scope>NUCLEOTIDE SEQUENCE</scope>
</reference>
<dbReference type="InterPro" id="IPR028082">
    <property type="entry name" value="Peripla_BP_I"/>
</dbReference>
<gene>
    <name evidence="2" type="ORF">METZ01_LOCUS33947</name>
</gene>
<name>A0A381QU53_9ZZZZ</name>
<feature type="compositionally biased region" description="Polar residues" evidence="1">
    <location>
        <begin position="66"/>
        <end position="83"/>
    </location>
</feature>
<accession>A0A381QU53</accession>
<evidence type="ECO:0000313" key="2">
    <source>
        <dbReference type="EMBL" id="SUZ81093.1"/>
    </source>
</evidence>
<dbReference type="AlphaFoldDB" id="A0A381QU53"/>
<evidence type="ECO:0008006" key="3">
    <source>
        <dbReference type="Google" id="ProtNLM"/>
    </source>
</evidence>
<dbReference type="EMBL" id="UINC01001453">
    <property type="protein sequence ID" value="SUZ81093.1"/>
    <property type="molecule type" value="Genomic_DNA"/>
</dbReference>
<protein>
    <recommendedName>
        <fullName evidence="3">Leucine-binding protein domain-containing protein</fullName>
    </recommendedName>
</protein>
<dbReference type="PROSITE" id="PS51257">
    <property type="entry name" value="PROKAR_LIPOPROTEIN"/>
    <property type="match status" value="1"/>
</dbReference>
<feature type="region of interest" description="Disordered" evidence="1">
    <location>
        <begin position="48"/>
        <end position="117"/>
    </location>
</feature>
<evidence type="ECO:0000256" key="1">
    <source>
        <dbReference type="SAM" id="MobiDB-lite"/>
    </source>
</evidence>
<organism evidence="2">
    <name type="scientific">marine metagenome</name>
    <dbReference type="NCBI Taxonomy" id="408172"/>
    <lineage>
        <taxon>unclassified sequences</taxon>
        <taxon>metagenomes</taxon>
        <taxon>ecological metagenomes</taxon>
    </lineage>
</organism>
<proteinExistence type="predicted"/>
<dbReference type="Gene3D" id="3.40.50.2300">
    <property type="match status" value="2"/>
</dbReference>
<feature type="compositionally biased region" description="Low complexity" evidence="1">
    <location>
        <begin position="84"/>
        <end position="116"/>
    </location>
</feature>